<proteinExistence type="predicted"/>
<protein>
    <submittedName>
        <fullName evidence="2">GATA zinc finger domain-containing protein 10-like isoform X2</fullName>
    </submittedName>
</protein>
<dbReference type="AlphaFoldDB" id="A0A5D3CZ85"/>
<evidence type="ECO:0000313" key="4">
    <source>
        <dbReference type="Proteomes" id="UP000321947"/>
    </source>
</evidence>
<dbReference type="Proteomes" id="UP000321393">
    <property type="component" value="Unassembled WGS sequence"/>
</dbReference>
<accession>A0A5D3CZ85</accession>
<dbReference type="EMBL" id="SSTD01008482">
    <property type="protein sequence ID" value="TYK15489.1"/>
    <property type="molecule type" value="Genomic_DNA"/>
</dbReference>
<dbReference type="Proteomes" id="UP000321947">
    <property type="component" value="Unassembled WGS sequence"/>
</dbReference>
<sequence length="94" mass="10779">MRMMPTFGVGNYNSGVGQLFYFRTRYYNSKVVSSLPNFKQGCYDLGTNPSSSYMHGHGHGYGDHNEYLYYEALAAVPKKLDEQQQQENHEGLEQ</sequence>
<evidence type="ECO:0000313" key="3">
    <source>
        <dbReference type="Proteomes" id="UP000321393"/>
    </source>
</evidence>
<comment type="caution">
    <text evidence="2">The sequence shown here is derived from an EMBL/GenBank/DDBJ whole genome shotgun (WGS) entry which is preliminary data.</text>
</comment>
<name>A0A5D3CZ85_CUCMM</name>
<evidence type="ECO:0000313" key="1">
    <source>
        <dbReference type="EMBL" id="KAA0042370.1"/>
    </source>
</evidence>
<reference evidence="3 4" key="1">
    <citation type="submission" date="2019-08" db="EMBL/GenBank/DDBJ databases">
        <title>Draft genome sequences of two oriental melons (Cucumis melo L. var makuwa).</title>
        <authorList>
            <person name="Kwon S.-Y."/>
        </authorList>
    </citation>
    <scope>NUCLEOTIDE SEQUENCE [LARGE SCALE GENOMIC DNA]</scope>
    <source>
        <strain evidence="4">cv. Chang Bougi</strain>
        <strain evidence="3">cv. SW 3</strain>
        <tissue evidence="2">Leaf</tissue>
    </source>
</reference>
<dbReference type="EMBL" id="SSTE01016125">
    <property type="protein sequence ID" value="KAA0042370.1"/>
    <property type="molecule type" value="Genomic_DNA"/>
</dbReference>
<gene>
    <name evidence="2" type="ORF">E5676_scaffold477G00750</name>
    <name evidence="1" type="ORF">E6C27_scaffold795G00850</name>
</gene>
<organism evidence="2 4">
    <name type="scientific">Cucumis melo var. makuwa</name>
    <name type="common">Oriental melon</name>
    <dbReference type="NCBI Taxonomy" id="1194695"/>
    <lineage>
        <taxon>Eukaryota</taxon>
        <taxon>Viridiplantae</taxon>
        <taxon>Streptophyta</taxon>
        <taxon>Embryophyta</taxon>
        <taxon>Tracheophyta</taxon>
        <taxon>Spermatophyta</taxon>
        <taxon>Magnoliopsida</taxon>
        <taxon>eudicotyledons</taxon>
        <taxon>Gunneridae</taxon>
        <taxon>Pentapetalae</taxon>
        <taxon>rosids</taxon>
        <taxon>fabids</taxon>
        <taxon>Cucurbitales</taxon>
        <taxon>Cucurbitaceae</taxon>
        <taxon>Benincaseae</taxon>
        <taxon>Cucumis</taxon>
    </lineage>
</organism>
<evidence type="ECO:0000313" key="2">
    <source>
        <dbReference type="EMBL" id="TYK15489.1"/>
    </source>
</evidence>